<evidence type="ECO:0000313" key="2">
    <source>
        <dbReference type="Proteomes" id="UP001196413"/>
    </source>
</evidence>
<organism evidence="1 2">
    <name type="scientific">Parelaphostrongylus tenuis</name>
    <name type="common">Meningeal worm</name>
    <dbReference type="NCBI Taxonomy" id="148309"/>
    <lineage>
        <taxon>Eukaryota</taxon>
        <taxon>Metazoa</taxon>
        <taxon>Ecdysozoa</taxon>
        <taxon>Nematoda</taxon>
        <taxon>Chromadorea</taxon>
        <taxon>Rhabditida</taxon>
        <taxon>Rhabditina</taxon>
        <taxon>Rhabditomorpha</taxon>
        <taxon>Strongyloidea</taxon>
        <taxon>Metastrongylidae</taxon>
        <taxon>Parelaphostrongylus</taxon>
    </lineage>
</organism>
<accession>A0AAD5MKR4</accession>
<sequence>MFDYLDRHLPASLISVSISISLPSNDASKTVASLLDFIKRLADVNAFPDLEELHLQVWGIRCAENLLNRVADQLRDLRH</sequence>
<dbReference type="EMBL" id="JAHQIW010003835">
    <property type="protein sequence ID" value="KAJ1360287.1"/>
    <property type="molecule type" value="Genomic_DNA"/>
</dbReference>
<proteinExistence type="predicted"/>
<protein>
    <submittedName>
        <fullName evidence="1">Uncharacterized protein</fullName>
    </submittedName>
</protein>
<dbReference type="AlphaFoldDB" id="A0AAD5MKR4"/>
<gene>
    <name evidence="1" type="ORF">KIN20_019217</name>
</gene>
<reference evidence="1" key="1">
    <citation type="submission" date="2021-06" db="EMBL/GenBank/DDBJ databases">
        <title>Parelaphostrongylus tenuis whole genome reference sequence.</title>
        <authorList>
            <person name="Garwood T.J."/>
            <person name="Larsen P.A."/>
            <person name="Fountain-Jones N.M."/>
            <person name="Garbe J.R."/>
            <person name="Macchietto M.G."/>
            <person name="Kania S.A."/>
            <person name="Gerhold R.W."/>
            <person name="Richards J.E."/>
            <person name="Wolf T.M."/>
        </authorList>
    </citation>
    <scope>NUCLEOTIDE SEQUENCE</scope>
    <source>
        <strain evidence="1">MNPRO001-30</strain>
        <tissue evidence="1">Meninges</tissue>
    </source>
</reference>
<evidence type="ECO:0000313" key="1">
    <source>
        <dbReference type="EMBL" id="KAJ1360287.1"/>
    </source>
</evidence>
<comment type="caution">
    <text evidence="1">The sequence shown here is derived from an EMBL/GenBank/DDBJ whole genome shotgun (WGS) entry which is preliminary data.</text>
</comment>
<name>A0AAD5MKR4_PARTN</name>
<dbReference type="Proteomes" id="UP001196413">
    <property type="component" value="Unassembled WGS sequence"/>
</dbReference>
<keyword evidence="2" id="KW-1185">Reference proteome</keyword>